<evidence type="ECO:0000313" key="13">
    <source>
        <dbReference type="EMBL" id="SDF71031.1"/>
    </source>
</evidence>
<dbReference type="InterPro" id="IPR045863">
    <property type="entry name" value="CorA_TM1_TM2"/>
</dbReference>
<proteinExistence type="inferred from homology"/>
<dbReference type="GO" id="GO:0050897">
    <property type="term" value="F:cobalt ion binding"/>
    <property type="evidence" value="ECO:0007669"/>
    <property type="project" value="TreeGrafter"/>
</dbReference>
<evidence type="ECO:0000256" key="3">
    <source>
        <dbReference type="ARBA" id="ARBA00022448"/>
    </source>
</evidence>
<evidence type="ECO:0000313" key="15">
    <source>
        <dbReference type="Proteomes" id="UP000436801"/>
    </source>
</evidence>
<keyword evidence="4" id="KW-1003">Cell membrane</keyword>
<dbReference type="Gene3D" id="1.20.58.340">
    <property type="entry name" value="Magnesium transport protein CorA, transmembrane region"/>
    <property type="match status" value="2"/>
</dbReference>
<sequence>MTGFAYHVTGDRAAPVPVDRALGGDDGGLVWIHLETTDGQAQRWLRETAALSDYVVDALTATETRPRCEAVGQGAFVNLRGRSREELDTSDLLASVRIWAVKGQVFSVTRKPLIAVGAVEEAVKAGTIRDPGDLITSFATAITQDLDPDVANLGDELDACEEQLDATQIFALRRTVSRVRSTAIGYKRFLSPQRAALEKLASLPGDWLDDDDRLHLAGAADRAARMAEELDAIRERAALLHEWLSDLRAEQIDSRSLIIAIVAMVFLPLTFITGLYGMNVEGLPYAKAPWAFDAILGGCAVIAAGIVIYFVQRHWFER</sequence>
<dbReference type="Proteomes" id="UP000436801">
    <property type="component" value="Unassembled WGS sequence"/>
</dbReference>
<dbReference type="RefSeq" id="WP_149682703.1">
    <property type="nucleotide sequence ID" value="NZ_FNBI01000005.1"/>
</dbReference>
<accession>A0A1G7NAU0</accession>
<dbReference type="GO" id="GO:0015095">
    <property type="term" value="F:magnesium ion transmembrane transporter activity"/>
    <property type="evidence" value="ECO:0007669"/>
    <property type="project" value="TreeGrafter"/>
</dbReference>
<dbReference type="EMBL" id="WSUT01000005">
    <property type="protein sequence ID" value="MWC43165.1"/>
    <property type="molecule type" value="Genomic_DNA"/>
</dbReference>
<dbReference type="InterPro" id="IPR045861">
    <property type="entry name" value="CorA_cytoplasmic_dom"/>
</dbReference>
<keyword evidence="8 11" id="KW-1133">Transmembrane helix</keyword>
<dbReference type="Pfam" id="PF01544">
    <property type="entry name" value="CorA"/>
    <property type="match status" value="1"/>
</dbReference>
<evidence type="ECO:0000313" key="12">
    <source>
        <dbReference type="EMBL" id="MWC43165.1"/>
    </source>
</evidence>
<keyword evidence="5" id="KW-0997">Cell inner membrane</keyword>
<reference evidence="13 14" key="1">
    <citation type="submission" date="2016-10" db="EMBL/GenBank/DDBJ databases">
        <authorList>
            <person name="Varghese N."/>
            <person name="Submissions S."/>
        </authorList>
    </citation>
    <scope>NUCLEOTIDE SEQUENCE [LARGE SCALE GENOMIC DNA]</scope>
    <source>
        <strain evidence="13 14">S7-754</strain>
    </source>
</reference>
<evidence type="ECO:0000256" key="6">
    <source>
        <dbReference type="ARBA" id="ARBA00022692"/>
    </source>
</evidence>
<evidence type="ECO:0000256" key="4">
    <source>
        <dbReference type="ARBA" id="ARBA00022475"/>
    </source>
</evidence>
<evidence type="ECO:0000313" key="14">
    <source>
        <dbReference type="Proteomes" id="UP000323502"/>
    </source>
</evidence>
<keyword evidence="10 11" id="KW-0472">Membrane</keyword>
<dbReference type="InterPro" id="IPR002523">
    <property type="entry name" value="MgTranspt_CorA/ZnTranspt_ZntB"/>
</dbReference>
<dbReference type="AlphaFoldDB" id="A0A1G7NAU0"/>
<feature type="transmembrane region" description="Helical" evidence="11">
    <location>
        <begin position="257"/>
        <end position="278"/>
    </location>
</feature>
<name>A0A1G7NAU0_9SPHN</name>
<dbReference type="PANTHER" id="PTHR46494:SF3">
    <property type="entry name" value="ZINC TRANSPORT PROTEIN ZNTB"/>
    <property type="match status" value="1"/>
</dbReference>
<dbReference type="EMBL" id="FNBI01000005">
    <property type="protein sequence ID" value="SDF71031.1"/>
    <property type="molecule type" value="Genomic_DNA"/>
</dbReference>
<organism evidence="13 14">
    <name type="scientific">Sphingomonas carotinifaciens</name>
    <dbReference type="NCBI Taxonomy" id="1166323"/>
    <lineage>
        <taxon>Bacteria</taxon>
        <taxon>Pseudomonadati</taxon>
        <taxon>Pseudomonadota</taxon>
        <taxon>Alphaproteobacteria</taxon>
        <taxon>Sphingomonadales</taxon>
        <taxon>Sphingomonadaceae</taxon>
        <taxon>Sphingomonas</taxon>
    </lineage>
</organism>
<dbReference type="PANTHER" id="PTHR46494">
    <property type="entry name" value="CORA FAMILY METAL ION TRANSPORTER (EUROFUNG)"/>
    <property type="match status" value="1"/>
</dbReference>
<keyword evidence="6 11" id="KW-0812">Transmembrane</keyword>
<evidence type="ECO:0000256" key="11">
    <source>
        <dbReference type="SAM" id="Phobius"/>
    </source>
</evidence>
<evidence type="ECO:0000256" key="10">
    <source>
        <dbReference type="ARBA" id="ARBA00023136"/>
    </source>
</evidence>
<dbReference type="GO" id="GO:0015087">
    <property type="term" value="F:cobalt ion transmembrane transporter activity"/>
    <property type="evidence" value="ECO:0007669"/>
    <property type="project" value="TreeGrafter"/>
</dbReference>
<evidence type="ECO:0000256" key="1">
    <source>
        <dbReference type="ARBA" id="ARBA00004651"/>
    </source>
</evidence>
<feature type="transmembrane region" description="Helical" evidence="11">
    <location>
        <begin position="290"/>
        <end position="311"/>
    </location>
</feature>
<comment type="similarity">
    <text evidence="2">Belongs to the CorA metal ion transporter (MIT) (TC 1.A.35) family.</text>
</comment>
<reference evidence="12 15" key="2">
    <citation type="submission" date="2019-12" db="EMBL/GenBank/DDBJ databases">
        <authorList>
            <person name="Zheng J."/>
        </authorList>
    </citation>
    <scope>NUCLEOTIDE SEQUENCE [LARGE SCALE GENOMIC DNA]</scope>
    <source>
        <strain evidence="12 15">DSM 27347</strain>
    </source>
</reference>
<keyword evidence="7" id="KW-0862">Zinc</keyword>
<protein>
    <submittedName>
        <fullName evidence="12 13">Zinc transporter</fullName>
    </submittedName>
</protein>
<evidence type="ECO:0000256" key="8">
    <source>
        <dbReference type="ARBA" id="ARBA00022989"/>
    </source>
</evidence>
<dbReference type="Gene3D" id="3.30.460.20">
    <property type="entry name" value="CorA soluble domain-like"/>
    <property type="match status" value="1"/>
</dbReference>
<gene>
    <name evidence="12" type="ORF">GQR91_05745</name>
    <name evidence="13" type="ORF">SAMN05216557_10595</name>
</gene>
<dbReference type="GO" id="GO:0000287">
    <property type="term" value="F:magnesium ion binding"/>
    <property type="evidence" value="ECO:0007669"/>
    <property type="project" value="TreeGrafter"/>
</dbReference>
<comment type="subcellular location">
    <subcellularLocation>
        <location evidence="1">Cell membrane</location>
        <topology evidence="1">Multi-pass membrane protein</topology>
    </subcellularLocation>
</comment>
<dbReference type="CDD" id="cd12833">
    <property type="entry name" value="ZntB-like_1"/>
    <property type="match status" value="1"/>
</dbReference>
<evidence type="ECO:0000256" key="5">
    <source>
        <dbReference type="ARBA" id="ARBA00022519"/>
    </source>
</evidence>
<dbReference type="SUPFAM" id="SSF144083">
    <property type="entry name" value="Magnesium transport protein CorA, transmembrane region"/>
    <property type="match status" value="1"/>
</dbReference>
<dbReference type="OrthoDB" id="9803484at2"/>
<keyword evidence="14" id="KW-1185">Reference proteome</keyword>
<keyword evidence="9" id="KW-0406">Ion transport</keyword>
<dbReference type="SUPFAM" id="SSF143865">
    <property type="entry name" value="CorA soluble domain-like"/>
    <property type="match status" value="1"/>
</dbReference>
<evidence type="ECO:0000256" key="7">
    <source>
        <dbReference type="ARBA" id="ARBA00022833"/>
    </source>
</evidence>
<evidence type="ECO:0000256" key="2">
    <source>
        <dbReference type="ARBA" id="ARBA00009765"/>
    </source>
</evidence>
<dbReference type="GO" id="GO:0005886">
    <property type="term" value="C:plasma membrane"/>
    <property type="evidence" value="ECO:0007669"/>
    <property type="project" value="UniProtKB-SubCell"/>
</dbReference>
<evidence type="ECO:0000256" key="9">
    <source>
        <dbReference type="ARBA" id="ARBA00023065"/>
    </source>
</evidence>
<dbReference type="Proteomes" id="UP000323502">
    <property type="component" value="Unassembled WGS sequence"/>
</dbReference>
<keyword evidence="3" id="KW-0813">Transport</keyword>